<evidence type="ECO:0000313" key="2">
    <source>
        <dbReference type="EMBL" id="KFD51247.1"/>
    </source>
</evidence>
<dbReference type="PANTHER" id="PTHR33327:SF3">
    <property type="entry name" value="RNA-DIRECTED DNA POLYMERASE"/>
    <property type="match status" value="1"/>
</dbReference>
<dbReference type="EMBL" id="KL367552">
    <property type="protein sequence ID" value="KFD64654.1"/>
    <property type="molecule type" value="Genomic_DNA"/>
</dbReference>
<evidence type="ECO:0000256" key="1">
    <source>
        <dbReference type="SAM" id="Coils"/>
    </source>
</evidence>
<accession>A0A085N5A8</accession>
<proteinExistence type="predicted"/>
<organism evidence="3">
    <name type="scientific">Trichuris suis</name>
    <name type="common">pig whipworm</name>
    <dbReference type="NCBI Taxonomy" id="68888"/>
    <lineage>
        <taxon>Eukaryota</taxon>
        <taxon>Metazoa</taxon>
        <taxon>Ecdysozoa</taxon>
        <taxon>Nematoda</taxon>
        <taxon>Enoplea</taxon>
        <taxon>Dorylaimia</taxon>
        <taxon>Trichinellida</taxon>
        <taxon>Trichuridae</taxon>
        <taxon>Trichuris</taxon>
    </lineage>
</organism>
<sequence>MDPQPIGDQQPSQILREMRQVARGMVDPNSPFFRQLFLNRLPPNIQLVLKATRATNTDDLARAADELMITSNSINAVVGVNAPSELTELQSLRQEVADLRKQLRLLNVVQLQQRIPGHPTFPQPVWWT</sequence>
<gene>
    <name evidence="2" type="ORF">M513_07847</name>
    <name evidence="3" type="ORF">M514_07847</name>
</gene>
<dbReference type="Proteomes" id="UP000030758">
    <property type="component" value="Unassembled WGS sequence"/>
</dbReference>
<feature type="coiled-coil region" evidence="1">
    <location>
        <begin position="82"/>
        <end position="109"/>
    </location>
</feature>
<dbReference type="EMBL" id="KL363241">
    <property type="protein sequence ID" value="KFD51247.1"/>
    <property type="molecule type" value="Genomic_DNA"/>
</dbReference>
<evidence type="ECO:0000313" key="3">
    <source>
        <dbReference type="EMBL" id="KFD64654.1"/>
    </source>
</evidence>
<reference evidence="3 4" key="1">
    <citation type="journal article" date="2014" name="Nat. Genet.">
        <title>Genome and transcriptome of the porcine whipworm Trichuris suis.</title>
        <authorList>
            <person name="Jex A.R."/>
            <person name="Nejsum P."/>
            <person name="Schwarz E.M."/>
            <person name="Hu L."/>
            <person name="Young N.D."/>
            <person name="Hall R.S."/>
            <person name="Korhonen P.K."/>
            <person name="Liao S."/>
            <person name="Thamsborg S."/>
            <person name="Xia J."/>
            <person name="Xu P."/>
            <person name="Wang S."/>
            <person name="Scheerlinck J.P."/>
            <person name="Hofmann A."/>
            <person name="Sternberg P.W."/>
            <person name="Wang J."/>
            <person name="Gasser R.B."/>
        </authorList>
    </citation>
    <scope>NUCLEOTIDE SEQUENCE [LARGE SCALE GENOMIC DNA]</scope>
    <source>
        <strain evidence="3">DCEP-RM93F</strain>
        <strain evidence="2">DCEP-RM93M</strain>
    </source>
</reference>
<dbReference type="PANTHER" id="PTHR33327">
    <property type="entry name" value="ENDONUCLEASE"/>
    <property type="match status" value="1"/>
</dbReference>
<protein>
    <submittedName>
        <fullName evidence="3">Uncharacterized protein</fullName>
    </submittedName>
</protein>
<evidence type="ECO:0000313" key="4">
    <source>
        <dbReference type="Proteomes" id="UP000030764"/>
    </source>
</evidence>
<dbReference type="AlphaFoldDB" id="A0A085N5A8"/>
<dbReference type="Proteomes" id="UP000030764">
    <property type="component" value="Unassembled WGS sequence"/>
</dbReference>
<keyword evidence="4" id="KW-1185">Reference proteome</keyword>
<name>A0A085N5A8_9BILA</name>
<keyword evidence="1" id="KW-0175">Coiled coil</keyword>